<proteinExistence type="predicted"/>
<dbReference type="PANTHER" id="PTHR37042:SF4">
    <property type="entry name" value="OUTER MEMBRANE PROTEIN RV1973"/>
    <property type="match status" value="1"/>
</dbReference>
<comment type="caution">
    <text evidence="5">The sequence shown here is derived from an EMBL/GenBank/DDBJ whole genome shotgun (WGS) entry which is preliminary data.</text>
</comment>
<keyword evidence="4" id="KW-1133">Transmembrane helix</keyword>
<feature type="region of interest" description="Disordered" evidence="3">
    <location>
        <begin position="62"/>
        <end position="147"/>
    </location>
</feature>
<evidence type="ECO:0000256" key="1">
    <source>
        <dbReference type="ARBA" id="ARBA00004370"/>
    </source>
</evidence>
<reference evidence="5 6" key="1">
    <citation type="submission" date="2024-09" db="EMBL/GenBank/DDBJ databases">
        <authorList>
            <person name="Sun Q."/>
            <person name="Mori K."/>
        </authorList>
    </citation>
    <scope>NUCLEOTIDE SEQUENCE [LARGE SCALE GENOMIC DNA]</scope>
    <source>
        <strain evidence="5 6">TBRC 2205</strain>
    </source>
</reference>
<keyword evidence="6" id="KW-1185">Reference proteome</keyword>
<comment type="subcellular location">
    <subcellularLocation>
        <location evidence="1">Membrane</location>
    </subcellularLocation>
</comment>
<feature type="compositionally biased region" description="Low complexity" evidence="3">
    <location>
        <begin position="76"/>
        <end position="101"/>
    </location>
</feature>
<keyword evidence="2 4" id="KW-0472">Membrane</keyword>
<feature type="region of interest" description="Disordered" evidence="3">
    <location>
        <begin position="24"/>
        <end position="50"/>
    </location>
</feature>
<evidence type="ECO:0000313" key="6">
    <source>
        <dbReference type="Proteomes" id="UP001589894"/>
    </source>
</evidence>
<organism evidence="5 6">
    <name type="scientific">Plantactinospora siamensis</name>
    <dbReference type="NCBI Taxonomy" id="555372"/>
    <lineage>
        <taxon>Bacteria</taxon>
        <taxon>Bacillati</taxon>
        <taxon>Actinomycetota</taxon>
        <taxon>Actinomycetes</taxon>
        <taxon>Micromonosporales</taxon>
        <taxon>Micromonosporaceae</taxon>
        <taxon>Plantactinospora</taxon>
    </lineage>
</organism>
<dbReference type="PANTHER" id="PTHR37042">
    <property type="entry name" value="OUTER MEMBRANE PROTEIN RV1973"/>
    <property type="match status" value="1"/>
</dbReference>
<protein>
    <recommendedName>
        <fullName evidence="7">Mce-associated membrane protein</fullName>
    </recommendedName>
</protein>
<sequence length="312" mass="32073">MPAPEEHPLKLVKGLTQPAREVRLRSLPRRPAEPVTPLRAVPVPEDATPTDAAVGQVAALLARLDEEPVTDEPSDGPAGPAPVARVPALAPTDDATAPTAASRDDVVSDAAGSAGDTTGSAGAAAEPAEHTGAPAADPTAPAAGRAVQPPAGHRRVVIGLLALVLVAVAAVAVVLGHRWYVARAVDAAHQAALAAAKQETVNFVSVSAASVDRDLQRISAGATGEFKDEFTRGQEKVRAAVVENKVDSRGTVLRAGLVSGDRRSATVLVAVDATVKNAKAPDGRLSHYRIQVELARDRASGTWLVSRLQFVG</sequence>
<name>A0ABV6P371_9ACTN</name>
<evidence type="ECO:0000256" key="2">
    <source>
        <dbReference type="ARBA" id="ARBA00023136"/>
    </source>
</evidence>
<evidence type="ECO:0000256" key="4">
    <source>
        <dbReference type="SAM" id="Phobius"/>
    </source>
</evidence>
<dbReference type="RefSeq" id="WP_377342789.1">
    <property type="nucleotide sequence ID" value="NZ_JBHLUE010000026.1"/>
</dbReference>
<gene>
    <name evidence="5" type="ORF">ACFFHU_25535</name>
</gene>
<feature type="transmembrane region" description="Helical" evidence="4">
    <location>
        <begin position="156"/>
        <end position="175"/>
    </location>
</feature>
<dbReference type="EMBL" id="JBHLUE010000026">
    <property type="protein sequence ID" value="MFC0567485.1"/>
    <property type="molecule type" value="Genomic_DNA"/>
</dbReference>
<evidence type="ECO:0008006" key="7">
    <source>
        <dbReference type="Google" id="ProtNLM"/>
    </source>
</evidence>
<evidence type="ECO:0000256" key="3">
    <source>
        <dbReference type="SAM" id="MobiDB-lite"/>
    </source>
</evidence>
<evidence type="ECO:0000313" key="5">
    <source>
        <dbReference type="EMBL" id="MFC0567485.1"/>
    </source>
</evidence>
<keyword evidence="4" id="KW-0812">Transmembrane</keyword>
<feature type="compositionally biased region" description="Low complexity" evidence="3">
    <location>
        <begin position="108"/>
        <end position="146"/>
    </location>
</feature>
<accession>A0ABV6P371</accession>
<dbReference type="Proteomes" id="UP001589894">
    <property type="component" value="Unassembled WGS sequence"/>
</dbReference>